<accession>A0A1M6IAD7</accession>
<sequence length="108" mass="12768">MDDKSIESVLKKIIEIDKKTAEEIRMTNEEMEQREKKLQSDLKKREEEIEEARLARGREIFDELVALAEEEKNAIISSCFERTKELDSLFDENKENLGDKVFEKLGFR</sequence>
<evidence type="ECO:0000313" key="3">
    <source>
        <dbReference type="Proteomes" id="UP000184052"/>
    </source>
</evidence>
<feature type="coiled-coil region" evidence="1">
    <location>
        <begin position="14"/>
        <end position="55"/>
    </location>
</feature>
<evidence type="ECO:0000256" key="1">
    <source>
        <dbReference type="SAM" id="Coils"/>
    </source>
</evidence>
<proteinExistence type="predicted"/>
<organism evidence="2 3">
    <name type="scientific">Dethiosulfatibacter aminovorans DSM 17477</name>
    <dbReference type="NCBI Taxonomy" id="1121476"/>
    <lineage>
        <taxon>Bacteria</taxon>
        <taxon>Bacillati</taxon>
        <taxon>Bacillota</taxon>
        <taxon>Tissierellia</taxon>
        <taxon>Dethiosulfatibacter</taxon>
    </lineage>
</organism>
<name>A0A1M6IAD7_9FIRM</name>
<reference evidence="2 3" key="1">
    <citation type="submission" date="2016-11" db="EMBL/GenBank/DDBJ databases">
        <authorList>
            <person name="Jaros S."/>
            <person name="Januszkiewicz K."/>
            <person name="Wedrychowicz H."/>
        </authorList>
    </citation>
    <scope>NUCLEOTIDE SEQUENCE [LARGE SCALE GENOMIC DNA]</scope>
    <source>
        <strain evidence="2 3">DSM 17477</strain>
    </source>
</reference>
<dbReference type="Proteomes" id="UP000184052">
    <property type="component" value="Unassembled WGS sequence"/>
</dbReference>
<gene>
    <name evidence="2" type="ORF">SAMN02745751_02252</name>
</gene>
<dbReference type="RefSeq" id="WP_073049682.1">
    <property type="nucleotide sequence ID" value="NZ_FQZL01000016.1"/>
</dbReference>
<protein>
    <submittedName>
        <fullName evidence="2">Uncharacterized protein</fullName>
    </submittedName>
</protein>
<dbReference type="EMBL" id="FQZL01000016">
    <property type="protein sequence ID" value="SHJ31328.1"/>
    <property type="molecule type" value="Genomic_DNA"/>
</dbReference>
<dbReference type="STRING" id="1121476.SAMN02745751_02252"/>
<keyword evidence="3" id="KW-1185">Reference proteome</keyword>
<dbReference type="AlphaFoldDB" id="A0A1M6IAD7"/>
<evidence type="ECO:0000313" key="2">
    <source>
        <dbReference type="EMBL" id="SHJ31328.1"/>
    </source>
</evidence>
<keyword evidence="1" id="KW-0175">Coiled coil</keyword>